<feature type="region of interest" description="Disordered" evidence="1">
    <location>
        <begin position="83"/>
        <end position="217"/>
    </location>
</feature>
<accession>A0AAV6QHN4</accession>
<gene>
    <name evidence="2" type="ORF">JOB18_014872</name>
</gene>
<reference evidence="2 3" key="1">
    <citation type="journal article" date="2021" name="Sci. Rep.">
        <title>Chromosome anchoring in Senegalese sole (Solea senegalensis) reveals sex-associated markers and genome rearrangements in flatfish.</title>
        <authorList>
            <person name="Guerrero-Cozar I."/>
            <person name="Gomez-Garrido J."/>
            <person name="Berbel C."/>
            <person name="Martinez-Blanch J.F."/>
            <person name="Alioto T."/>
            <person name="Claros M.G."/>
            <person name="Gagnaire P.A."/>
            <person name="Manchado M."/>
        </authorList>
    </citation>
    <scope>NUCLEOTIDE SEQUENCE [LARGE SCALE GENOMIC DNA]</scope>
    <source>
        <strain evidence="2">Sse05_10M</strain>
    </source>
</reference>
<proteinExistence type="predicted"/>
<dbReference type="EMBL" id="JAGKHQ010000017">
    <property type="protein sequence ID" value="KAG7489554.1"/>
    <property type="molecule type" value="Genomic_DNA"/>
</dbReference>
<protein>
    <submittedName>
        <fullName evidence="2">Uncharacterized protein</fullName>
    </submittedName>
</protein>
<dbReference type="PANTHER" id="PTHR24330">
    <property type="entry name" value="HOMEOBOX PROTEIN BARH-LIKE"/>
    <property type="match status" value="1"/>
</dbReference>
<evidence type="ECO:0000256" key="1">
    <source>
        <dbReference type="SAM" id="MobiDB-lite"/>
    </source>
</evidence>
<feature type="compositionally biased region" description="Low complexity" evidence="1">
    <location>
        <begin position="120"/>
        <end position="207"/>
    </location>
</feature>
<feature type="region of interest" description="Disordered" evidence="1">
    <location>
        <begin position="440"/>
        <end position="462"/>
    </location>
</feature>
<dbReference type="InterPro" id="IPR052145">
    <property type="entry name" value="Mediator/Homeobox_domain"/>
</dbReference>
<feature type="compositionally biased region" description="Polar residues" evidence="1">
    <location>
        <begin position="452"/>
        <end position="461"/>
    </location>
</feature>
<feature type="region of interest" description="Disordered" evidence="1">
    <location>
        <begin position="23"/>
        <end position="51"/>
    </location>
</feature>
<evidence type="ECO:0000313" key="3">
    <source>
        <dbReference type="Proteomes" id="UP000693946"/>
    </source>
</evidence>
<feature type="compositionally biased region" description="Basic and acidic residues" evidence="1">
    <location>
        <begin position="109"/>
        <end position="119"/>
    </location>
</feature>
<dbReference type="Proteomes" id="UP000693946">
    <property type="component" value="Linkage Group LG5"/>
</dbReference>
<evidence type="ECO:0000313" key="2">
    <source>
        <dbReference type="EMBL" id="KAG7489554.1"/>
    </source>
</evidence>
<organism evidence="2 3">
    <name type="scientific">Solea senegalensis</name>
    <name type="common">Senegalese sole</name>
    <dbReference type="NCBI Taxonomy" id="28829"/>
    <lineage>
        <taxon>Eukaryota</taxon>
        <taxon>Metazoa</taxon>
        <taxon>Chordata</taxon>
        <taxon>Craniata</taxon>
        <taxon>Vertebrata</taxon>
        <taxon>Euteleostomi</taxon>
        <taxon>Actinopterygii</taxon>
        <taxon>Neopterygii</taxon>
        <taxon>Teleostei</taxon>
        <taxon>Neoteleostei</taxon>
        <taxon>Acanthomorphata</taxon>
        <taxon>Carangaria</taxon>
        <taxon>Pleuronectiformes</taxon>
        <taxon>Pleuronectoidei</taxon>
        <taxon>Soleidae</taxon>
        <taxon>Solea</taxon>
    </lineage>
</organism>
<name>A0AAV6QHN4_SOLSE</name>
<comment type="caution">
    <text evidence="2">The sequence shown here is derived from an EMBL/GenBank/DDBJ whole genome shotgun (WGS) entry which is preliminary data.</text>
</comment>
<dbReference type="AlphaFoldDB" id="A0AAV6QHN4"/>
<feature type="compositionally biased region" description="Polar residues" evidence="1">
    <location>
        <begin position="84"/>
        <end position="93"/>
    </location>
</feature>
<keyword evidence="3" id="KW-1185">Reference proteome</keyword>
<dbReference type="PANTHER" id="PTHR24330:SF19">
    <property type="entry name" value="MEDIATOR OF RNA POLYMERASE II TRANSCRIPTION SUBUNIT 29"/>
    <property type="match status" value="1"/>
</dbReference>
<sequence>MDAYGRDDDDGDGEWILVRSGCGRRRDTGGLSQPCYDGSYPRRFPTQRRSYASVTRGDSFIDGRFNTGPRYTQQPMANIASHVPSRTRQQWNNREQRRDCQFYRTPPQRAEETYWEDRQPQQGLPQGQGQQRRQQQQRYFQQGTQQREFQRQPPRSQQQPPRCQNQRFPQPLRQPQRQFQRWPQQRVAWQRPQRPQQRPQQQQQQRPQRAHQVESNDPDFIEKVHILHRIIKAAHHLNNASRDAPPPNISRMTETLALFIKPASPSEATALLLEGNAKNWEHTSILVLQQHYKGIIREDVNSLAVFNDQNWQDPFQVASSWARRNIGRRLLPETLQQVEAEIMVRLAEHATAPAAVIPAASLPVPALLVAPHPTPAPVQAAPAPVQTAYPLPITCFTSSTNEDRNAPMVFFCPSSNLCGVSSCSCPRFFSSTDFCTPHLSASGTEAPESEHGQSGSDSNTCKPLHPTATVEAVFDVDTISVFVSEEEEEDDTFSLQATPPHPLPLNDHLVSLQGYFSPQAAPVTL</sequence>